<evidence type="ECO:0000313" key="9">
    <source>
        <dbReference type="EMBL" id="TDL20045.1"/>
    </source>
</evidence>
<proteinExistence type="inferred from homology"/>
<dbReference type="InterPro" id="IPR000868">
    <property type="entry name" value="Isochorismatase-like_dom"/>
</dbReference>
<dbReference type="STRING" id="50990.A0A4Y7PY16"/>
<feature type="domain" description="Isochorismatase-like" evidence="8">
    <location>
        <begin position="4"/>
        <end position="199"/>
    </location>
</feature>
<dbReference type="PANTHER" id="PTHR11080:SF2">
    <property type="entry name" value="LD05707P"/>
    <property type="match status" value="1"/>
</dbReference>
<dbReference type="GO" id="GO:0008936">
    <property type="term" value="F:nicotinamidase activity"/>
    <property type="evidence" value="ECO:0007669"/>
    <property type="project" value="UniProtKB-EC"/>
</dbReference>
<evidence type="ECO:0000256" key="4">
    <source>
        <dbReference type="ARBA" id="ARBA00022801"/>
    </source>
</evidence>
<dbReference type="GO" id="GO:0019363">
    <property type="term" value="P:pyridine nucleotide biosynthetic process"/>
    <property type="evidence" value="ECO:0007669"/>
    <property type="project" value="UniProtKB-KW"/>
</dbReference>
<dbReference type="PANTHER" id="PTHR11080">
    <property type="entry name" value="PYRAZINAMIDASE/NICOTINAMIDASE"/>
    <property type="match status" value="1"/>
</dbReference>
<dbReference type="InterPro" id="IPR036380">
    <property type="entry name" value="Isochorismatase-like_sf"/>
</dbReference>
<dbReference type="EMBL" id="ML170191">
    <property type="protein sequence ID" value="TDL20045.1"/>
    <property type="molecule type" value="Genomic_DNA"/>
</dbReference>
<protein>
    <recommendedName>
        <fullName evidence="6">nicotinamidase</fullName>
        <ecNumber evidence="6">3.5.1.19</ecNumber>
    </recommendedName>
    <alternativeName>
        <fullName evidence="7">Nicotinamide deamidase</fullName>
    </alternativeName>
</protein>
<accession>A0A4Y7PY16</accession>
<evidence type="ECO:0000256" key="5">
    <source>
        <dbReference type="ARBA" id="ARBA00037900"/>
    </source>
</evidence>
<dbReference type="VEuPathDB" id="FungiDB:BD410DRAFT_389670"/>
<evidence type="ECO:0000313" key="10">
    <source>
        <dbReference type="Proteomes" id="UP000294933"/>
    </source>
</evidence>
<dbReference type="AlphaFoldDB" id="A0A4Y7PY16"/>
<evidence type="ECO:0000256" key="7">
    <source>
        <dbReference type="ARBA" id="ARBA00043224"/>
    </source>
</evidence>
<comment type="pathway">
    <text evidence="5">Cofactor biosynthesis; nicotinate biosynthesis; nicotinate from nicotinamide: step 1/1.</text>
</comment>
<dbReference type="InterPro" id="IPR052347">
    <property type="entry name" value="Isochorismatase_Nicotinamidase"/>
</dbReference>
<dbReference type="EC" id="3.5.1.19" evidence="6"/>
<dbReference type="Proteomes" id="UP000294933">
    <property type="component" value="Unassembled WGS sequence"/>
</dbReference>
<dbReference type="SUPFAM" id="SSF52499">
    <property type="entry name" value="Isochorismatase-like hydrolases"/>
    <property type="match status" value="1"/>
</dbReference>
<keyword evidence="4 9" id="KW-0378">Hydrolase</keyword>
<reference evidence="9 10" key="1">
    <citation type="submission" date="2018-06" db="EMBL/GenBank/DDBJ databases">
        <title>A transcriptomic atlas of mushroom development highlights an independent origin of complex multicellularity.</title>
        <authorList>
            <consortium name="DOE Joint Genome Institute"/>
            <person name="Krizsan K."/>
            <person name="Almasi E."/>
            <person name="Merenyi Z."/>
            <person name="Sahu N."/>
            <person name="Viragh M."/>
            <person name="Koszo T."/>
            <person name="Mondo S."/>
            <person name="Kiss B."/>
            <person name="Balint B."/>
            <person name="Kues U."/>
            <person name="Barry K."/>
            <person name="Hegedus J.C."/>
            <person name="Henrissat B."/>
            <person name="Johnson J."/>
            <person name="Lipzen A."/>
            <person name="Ohm R."/>
            <person name="Nagy I."/>
            <person name="Pangilinan J."/>
            <person name="Yan J."/>
            <person name="Xiong Y."/>
            <person name="Grigoriev I.V."/>
            <person name="Hibbett D.S."/>
            <person name="Nagy L.G."/>
        </authorList>
    </citation>
    <scope>NUCLEOTIDE SEQUENCE [LARGE SCALE GENOMIC DNA]</scope>
    <source>
        <strain evidence="9 10">SZMC22713</strain>
    </source>
</reference>
<evidence type="ECO:0000259" key="8">
    <source>
        <dbReference type="Pfam" id="PF00857"/>
    </source>
</evidence>
<gene>
    <name evidence="9" type="ORF">BD410DRAFT_389670</name>
</gene>
<comment type="similarity">
    <text evidence="1">Belongs to the isochorismatase family.</text>
</comment>
<evidence type="ECO:0000256" key="3">
    <source>
        <dbReference type="ARBA" id="ARBA00022723"/>
    </source>
</evidence>
<name>A0A4Y7PY16_9AGAM</name>
<dbReference type="GO" id="GO:0046872">
    <property type="term" value="F:metal ion binding"/>
    <property type="evidence" value="ECO:0007669"/>
    <property type="project" value="UniProtKB-KW"/>
</dbReference>
<evidence type="ECO:0000256" key="6">
    <source>
        <dbReference type="ARBA" id="ARBA00039017"/>
    </source>
</evidence>
<evidence type="ECO:0000256" key="2">
    <source>
        <dbReference type="ARBA" id="ARBA00022642"/>
    </source>
</evidence>
<sequence length="229" mass="25268">MTLSALLLVDVQYDFLPGGSLAVQSGDEVLPVIRELLKGNWEWVVASQDYHPPKHISFASTHSKDAFTSIHVPFPYAKEGEPSTIAQMLWPDHCVQNTHGAFIEESITNALKPWFDKNRASIIQKGTDIRVEAYSAFESPIVQPEESSLGKILKEHNIDTLFVVGIATDYCVRASALDANKAGLNVFVIKEGVRAVGGEVATEKVAKEWEKAGVRFVNFEDDVVKAWLG</sequence>
<keyword evidence="3" id="KW-0479">Metal-binding</keyword>
<organism evidence="9 10">
    <name type="scientific">Rickenella mellea</name>
    <dbReference type="NCBI Taxonomy" id="50990"/>
    <lineage>
        <taxon>Eukaryota</taxon>
        <taxon>Fungi</taxon>
        <taxon>Dikarya</taxon>
        <taxon>Basidiomycota</taxon>
        <taxon>Agaricomycotina</taxon>
        <taxon>Agaricomycetes</taxon>
        <taxon>Hymenochaetales</taxon>
        <taxon>Rickenellaceae</taxon>
        <taxon>Rickenella</taxon>
    </lineage>
</organism>
<keyword evidence="10" id="KW-1185">Reference proteome</keyword>
<dbReference type="Gene3D" id="3.40.50.850">
    <property type="entry name" value="Isochorismatase-like"/>
    <property type="match status" value="1"/>
</dbReference>
<dbReference type="Pfam" id="PF00857">
    <property type="entry name" value="Isochorismatase"/>
    <property type="match status" value="1"/>
</dbReference>
<evidence type="ECO:0000256" key="1">
    <source>
        <dbReference type="ARBA" id="ARBA00006336"/>
    </source>
</evidence>
<dbReference type="OrthoDB" id="1739143at2759"/>
<keyword evidence="2" id="KW-0662">Pyridine nucleotide biosynthesis</keyword>